<dbReference type="Pfam" id="PF02653">
    <property type="entry name" value="BPD_transp_2"/>
    <property type="match status" value="1"/>
</dbReference>
<gene>
    <name evidence="7" type="ORF">A3F84_20165</name>
</gene>
<evidence type="ECO:0000313" key="7">
    <source>
        <dbReference type="EMBL" id="OGG43833.1"/>
    </source>
</evidence>
<evidence type="ECO:0000256" key="4">
    <source>
        <dbReference type="ARBA" id="ARBA00022989"/>
    </source>
</evidence>
<comment type="caution">
    <text evidence="7">The sequence shown here is derived from an EMBL/GenBank/DDBJ whole genome shotgun (WGS) entry which is preliminary data.</text>
</comment>
<evidence type="ECO:0000256" key="2">
    <source>
        <dbReference type="ARBA" id="ARBA00022475"/>
    </source>
</evidence>
<evidence type="ECO:0000313" key="8">
    <source>
        <dbReference type="Proteomes" id="UP000178606"/>
    </source>
</evidence>
<evidence type="ECO:0000256" key="1">
    <source>
        <dbReference type="ARBA" id="ARBA00004651"/>
    </source>
</evidence>
<keyword evidence="5 6" id="KW-0472">Membrane</keyword>
<proteinExistence type="predicted"/>
<keyword evidence="3 6" id="KW-0812">Transmembrane</keyword>
<keyword evidence="4 6" id="KW-1133">Transmembrane helix</keyword>
<dbReference type="InterPro" id="IPR043428">
    <property type="entry name" value="LivM-like"/>
</dbReference>
<protein>
    <submittedName>
        <fullName evidence="7">ABC transporter permease</fullName>
    </submittedName>
</protein>
<dbReference type="GO" id="GO:0005886">
    <property type="term" value="C:plasma membrane"/>
    <property type="evidence" value="ECO:0007669"/>
    <property type="project" value="UniProtKB-SubCell"/>
</dbReference>
<dbReference type="Proteomes" id="UP000178606">
    <property type="component" value="Unassembled WGS sequence"/>
</dbReference>
<sequence length="306" mass="32502">MGAALFALAFPALVGFDAYVCHVAVLVLLYATLALGLNIVPGFTGLLDLGYVGFYAVGAYTAGLLSLSFGVSFWLALPLSALNGALWGILRGAPTLRLTGDYFAIVTFGFSELVVMVAKNETWLTRGPMGLPGIPPPTALGASFRGELPFYYLILTVALLLIVVSRRIAASRVGRAWFAIREDEVAAEACGIDIARYKVAAFALSAAVGASAGAFYAHWITFISPGAFQFWESVLILCMIVLGGMGSVPGAVLGAVILVSLSEVLRSLLGQFGLPEDTRFIFFGLVMVLMMRFRPEGLLPVKATMK</sequence>
<dbReference type="CDD" id="cd06581">
    <property type="entry name" value="TM_PBP1_LivM_like"/>
    <property type="match status" value="1"/>
</dbReference>
<dbReference type="EMBL" id="MFKF01000425">
    <property type="protein sequence ID" value="OGG43833.1"/>
    <property type="molecule type" value="Genomic_DNA"/>
</dbReference>
<dbReference type="PANTHER" id="PTHR30482">
    <property type="entry name" value="HIGH-AFFINITY BRANCHED-CHAIN AMINO ACID TRANSPORT SYSTEM PERMEASE"/>
    <property type="match status" value="1"/>
</dbReference>
<name>A0A1F6C440_HANXR</name>
<dbReference type="AlphaFoldDB" id="A0A1F6C440"/>
<dbReference type="InterPro" id="IPR001851">
    <property type="entry name" value="ABC_transp_permease"/>
</dbReference>
<evidence type="ECO:0000256" key="3">
    <source>
        <dbReference type="ARBA" id="ARBA00022692"/>
    </source>
</evidence>
<comment type="subcellular location">
    <subcellularLocation>
        <location evidence="1">Cell membrane</location>
        <topology evidence="1">Multi-pass membrane protein</topology>
    </subcellularLocation>
</comment>
<evidence type="ECO:0000256" key="6">
    <source>
        <dbReference type="SAM" id="Phobius"/>
    </source>
</evidence>
<evidence type="ECO:0000256" key="5">
    <source>
        <dbReference type="ARBA" id="ARBA00023136"/>
    </source>
</evidence>
<feature type="transmembrane region" description="Helical" evidence="6">
    <location>
        <begin position="199"/>
        <end position="222"/>
    </location>
</feature>
<accession>A0A1F6C440</accession>
<feature type="transmembrane region" description="Helical" evidence="6">
    <location>
        <begin position="150"/>
        <end position="169"/>
    </location>
</feature>
<organism evidence="7 8">
    <name type="scientific">Handelsmanbacteria sp. (strain RIFCSPLOWO2_12_FULL_64_10)</name>
    <dbReference type="NCBI Taxonomy" id="1817868"/>
    <lineage>
        <taxon>Bacteria</taxon>
        <taxon>Candidatus Handelsmaniibacteriota</taxon>
    </lineage>
</organism>
<dbReference type="PANTHER" id="PTHR30482:SF10">
    <property type="entry name" value="HIGH-AFFINITY BRANCHED-CHAIN AMINO ACID TRANSPORT PROTEIN BRAE"/>
    <property type="match status" value="1"/>
</dbReference>
<reference evidence="7 8" key="1">
    <citation type="journal article" date="2016" name="Nat. Commun.">
        <title>Thousands of microbial genomes shed light on interconnected biogeochemical processes in an aquifer system.</title>
        <authorList>
            <person name="Anantharaman K."/>
            <person name="Brown C.T."/>
            <person name="Hug L.A."/>
            <person name="Sharon I."/>
            <person name="Castelle C.J."/>
            <person name="Probst A.J."/>
            <person name="Thomas B.C."/>
            <person name="Singh A."/>
            <person name="Wilkins M.J."/>
            <person name="Karaoz U."/>
            <person name="Brodie E.L."/>
            <person name="Williams K.H."/>
            <person name="Hubbard S.S."/>
            <person name="Banfield J.F."/>
        </authorList>
    </citation>
    <scope>NUCLEOTIDE SEQUENCE [LARGE SCALE GENOMIC DNA]</scope>
    <source>
        <strain evidence="8">RIFCSPLOWO2_12_FULL_64_10</strain>
    </source>
</reference>
<feature type="transmembrane region" description="Helical" evidence="6">
    <location>
        <begin position="234"/>
        <end position="259"/>
    </location>
</feature>
<keyword evidence="2" id="KW-1003">Cell membrane</keyword>
<dbReference type="GO" id="GO:0015658">
    <property type="term" value="F:branched-chain amino acid transmembrane transporter activity"/>
    <property type="evidence" value="ECO:0007669"/>
    <property type="project" value="InterPro"/>
</dbReference>